<proteinExistence type="predicted"/>
<accession>A0AC60QA47</accession>
<protein>
    <submittedName>
        <fullName evidence="1">Uncharacterized protein</fullName>
    </submittedName>
</protein>
<sequence length="199" mass="22482">MKGVELVLTELFFTRGKKKDSIFVLNVYSRPHKTVGVRRLFTKVAAIAGGRIWLTLGAFNAAHTAWGYSRVDNQGRKLYQVTEAEQFTILTDPRQPTRRGNVRQRDTAPDLAFLKHGGGGGGAATWRKTQTDLKSDHYIIEIKITGHMLPKQYNKTQRNTDWHAFRAAQKERELVIGNLQEWCATLQQDASRATQNGAD</sequence>
<reference evidence="1 2" key="1">
    <citation type="journal article" date="2020" name="Cell">
        <title>Large-Scale Comparative Analyses of Tick Genomes Elucidate Their Genetic Diversity and Vector Capacities.</title>
        <authorList>
            <consortium name="Tick Genome and Microbiome Consortium (TIGMIC)"/>
            <person name="Jia N."/>
            <person name="Wang J."/>
            <person name="Shi W."/>
            <person name="Du L."/>
            <person name="Sun Y."/>
            <person name="Zhan W."/>
            <person name="Jiang J.F."/>
            <person name="Wang Q."/>
            <person name="Zhang B."/>
            <person name="Ji P."/>
            <person name="Bell-Sakyi L."/>
            <person name="Cui X.M."/>
            <person name="Yuan T.T."/>
            <person name="Jiang B.G."/>
            <person name="Yang W.F."/>
            <person name="Lam T.T."/>
            <person name="Chang Q.C."/>
            <person name="Ding S.J."/>
            <person name="Wang X.J."/>
            <person name="Zhu J.G."/>
            <person name="Ruan X.D."/>
            <person name="Zhao L."/>
            <person name="Wei J.T."/>
            <person name="Ye R.Z."/>
            <person name="Que T.C."/>
            <person name="Du C.H."/>
            <person name="Zhou Y.H."/>
            <person name="Cheng J.X."/>
            <person name="Dai P.F."/>
            <person name="Guo W.B."/>
            <person name="Han X.H."/>
            <person name="Huang E.J."/>
            <person name="Li L.F."/>
            <person name="Wei W."/>
            <person name="Gao Y.C."/>
            <person name="Liu J.Z."/>
            <person name="Shao H.Z."/>
            <person name="Wang X."/>
            <person name="Wang C.C."/>
            <person name="Yang T.C."/>
            <person name="Huo Q.B."/>
            <person name="Li W."/>
            <person name="Chen H.Y."/>
            <person name="Chen S.E."/>
            <person name="Zhou L.G."/>
            <person name="Ni X.B."/>
            <person name="Tian J.H."/>
            <person name="Sheng Y."/>
            <person name="Liu T."/>
            <person name="Pan Y.S."/>
            <person name="Xia L.Y."/>
            <person name="Li J."/>
            <person name="Zhao F."/>
            <person name="Cao W.C."/>
        </authorList>
    </citation>
    <scope>NUCLEOTIDE SEQUENCE [LARGE SCALE GENOMIC DNA]</scope>
    <source>
        <strain evidence="1">Iper-2018</strain>
    </source>
</reference>
<evidence type="ECO:0000313" key="2">
    <source>
        <dbReference type="Proteomes" id="UP000805193"/>
    </source>
</evidence>
<dbReference type="Proteomes" id="UP000805193">
    <property type="component" value="Unassembled WGS sequence"/>
</dbReference>
<comment type="caution">
    <text evidence="1">The sequence shown here is derived from an EMBL/GenBank/DDBJ whole genome shotgun (WGS) entry which is preliminary data.</text>
</comment>
<keyword evidence="2" id="KW-1185">Reference proteome</keyword>
<gene>
    <name evidence="1" type="ORF">HPB47_022298</name>
</gene>
<organism evidence="1 2">
    <name type="scientific">Ixodes persulcatus</name>
    <name type="common">Taiga tick</name>
    <dbReference type="NCBI Taxonomy" id="34615"/>
    <lineage>
        <taxon>Eukaryota</taxon>
        <taxon>Metazoa</taxon>
        <taxon>Ecdysozoa</taxon>
        <taxon>Arthropoda</taxon>
        <taxon>Chelicerata</taxon>
        <taxon>Arachnida</taxon>
        <taxon>Acari</taxon>
        <taxon>Parasitiformes</taxon>
        <taxon>Ixodida</taxon>
        <taxon>Ixodoidea</taxon>
        <taxon>Ixodidae</taxon>
        <taxon>Ixodinae</taxon>
        <taxon>Ixodes</taxon>
    </lineage>
</organism>
<name>A0AC60QA47_IXOPE</name>
<dbReference type="EMBL" id="JABSTQ010009281">
    <property type="protein sequence ID" value="KAG0430876.1"/>
    <property type="molecule type" value="Genomic_DNA"/>
</dbReference>
<evidence type="ECO:0000313" key="1">
    <source>
        <dbReference type="EMBL" id="KAG0430876.1"/>
    </source>
</evidence>